<feature type="compositionally biased region" description="Polar residues" evidence="1">
    <location>
        <begin position="77"/>
        <end position="95"/>
    </location>
</feature>
<dbReference type="InterPro" id="IPR058912">
    <property type="entry name" value="HTH_animal"/>
</dbReference>
<accession>A0ABN9KTE7</accession>
<dbReference type="Proteomes" id="UP001176940">
    <property type="component" value="Unassembled WGS sequence"/>
</dbReference>
<gene>
    <name evidence="3" type="ORF">RIMI_LOCUS1967449</name>
</gene>
<dbReference type="Pfam" id="PF26215">
    <property type="entry name" value="HTH_animal"/>
    <property type="match status" value="1"/>
</dbReference>
<keyword evidence="4" id="KW-1185">Reference proteome</keyword>
<evidence type="ECO:0000259" key="2">
    <source>
        <dbReference type="PROSITE" id="PS50878"/>
    </source>
</evidence>
<feature type="region of interest" description="Disordered" evidence="1">
    <location>
        <begin position="642"/>
        <end position="663"/>
    </location>
</feature>
<dbReference type="InterPro" id="IPR000477">
    <property type="entry name" value="RT_dom"/>
</dbReference>
<name>A0ABN9KTE7_9NEOB</name>
<dbReference type="PANTHER" id="PTHR21301:SF12">
    <property type="match status" value="1"/>
</dbReference>
<evidence type="ECO:0000256" key="1">
    <source>
        <dbReference type="SAM" id="MobiDB-lite"/>
    </source>
</evidence>
<proteinExistence type="predicted"/>
<evidence type="ECO:0000313" key="3">
    <source>
        <dbReference type="EMBL" id="CAJ0923305.1"/>
    </source>
</evidence>
<reference evidence="3" key="1">
    <citation type="submission" date="2023-07" db="EMBL/GenBank/DDBJ databases">
        <authorList>
            <person name="Stuckert A."/>
        </authorList>
    </citation>
    <scope>NUCLEOTIDE SEQUENCE</scope>
</reference>
<organism evidence="3 4">
    <name type="scientific">Ranitomeya imitator</name>
    <name type="common">mimic poison frog</name>
    <dbReference type="NCBI Taxonomy" id="111125"/>
    <lineage>
        <taxon>Eukaryota</taxon>
        <taxon>Metazoa</taxon>
        <taxon>Chordata</taxon>
        <taxon>Craniata</taxon>
        <taxon>Vertebrata</taxon>
        <taxon>Euteleostomi</taxon>
        <taxon>Amphibia</taxon>
        <taxon>Batrachia</taxon>
        <taxon>Anura</taxon>
        <taxon>Neobatrachia</taxon>
        <taxon>Hyloidea</taxon>
        <taxon>Dendrobatidae</taxon>
        <taxon>Dendrobatinae</taxon>
        <taxon>Ranitomeya</taxon>
    </lineage>
</organism>
<comment type="caution">
    <text evidence="3">The sequence shown here is derived from an EMBL/GenBank/DDBJ whole genome shotgun (WGS) entry which is preliminary data.</text>
</comment>
<dbReference type="EMBL" id="CAUEEQ010002656">
    <property type="protein sequence ID" value="CAJ0923305.1"/>
    <property type="molecule type" value="Genomic_DNA"/>
</dbReference>
<feature type="compositionally biased region" description="Polar residues" evidence="1">
    <location>
        <begin position="649"/>
        <end position="661"/>
    </location>
</feature>
<feature type="domain" description="Reverse transcriptase" evidence="2">
    <location>
        <begin position="328"/>
        <end position="576"/>
    </location>
</feature>
<protein>
    <recommendedName>
        <fullName evidence="2">Reverse transcriptase domain-containing protein</fullName>
    </recommendedName>
</protein>
<feature type="region of interest" description="Disordered" evidence="1">
    <location>
        <begin position="62"/>
        <end position="124"/>
    </location>
</feature>
<dbReference type="PANTHER" id="PTHR21301">
    <property type="entry name" value="REVERSE TRANSCRIPTASE"/>
    <property type="match status" value="1"/>
</dbReference>
<evidence type="ECO:0000313" key="4">
    <source>
        <dbReference type="Proteomes" id="UP001176940"/>
    </source>
</evidence>
<sequence>MDSIRAIETQLSSTLASADWTNLKEKTDKILTDHQKFLEEKKRQKFQRDNDDYTHNRVYRWSDSTGNNSWRRPYQRKTGSFSTERDSSTGSSRPNFLSKGRRGGYQRSDQQEDRGKNDNSVTGKTSNLVINISGYTLSPAELDILQKGLSFCPTPIWDSFQLERDLQRLYRLVRLKTHFGTLTGNSDNRVSPSGDVSVTEIPLTSLGLRNHSSFNPPHTFHAVETFISFVDKDVKDLSHQHRLDLFPTRANLTPSEKQALTSLHNNIKPADKGGAIVVRDRTQYSMEVLRQLSDTSTYKVVPRDPTFEIRKKIEYVIKTYSDNGTIDQQTAKFLSNPHPTTPVFYILPKIHKSLTNPPGCPIVASTDSILSPLSVFLEKILTPLIKNNRSFILDTSHFLRVLRPHGNVPPDSLLVTMDVNSLYTSITHEKGIAASKLLLENSGKSTTYIQLCVDLLRLVLYENYFLYEDTYYVQCQGTAMGSNFAPADANAYMNSFEENYVYTDIRHEAHINCYLRYIDDIFFIWTGSTDTLQAFHQTLNSIYPELQFTMHFDPTQISFLDTLVRKDDQGLLSTDLFCKPTDCNSLLHYSSSHPKATRNSLPRSQFSRVARIVSDPDIHPTRLEDMSQKFRERKYPQRLLDREKAQVLQPRSTSPNNTNENRVPFVHTFHPFMPKI</sequence>
<dbReference type="PROSITE" id="PS50878">
    <property type="entry name" value="RT_POL"/>
    <property type="match status" value="1"/>
</dbReference>